<dbReference type="OrthoDB" id="9800503at2"/>
<proteinExistence type="predicted"/>
<protein>
    <submittedName>
        <fullName evidence="1">Uncharacterized protein</fullName>
    </submittedName>
</protein>
<comment type="caution">
    <text evidence="1">The sequence shown here is derived from an EMBL/GenBank/DDBJ whole genome shotgun (WGS) entry which is preliminary data.</text>
</comment>
<reference evidence="1 2" key="1">
    <citation type="submission" date="2019-03" db="EMBL/GenBank/DDBJ databases">
        <title>Genomic Encyclopedia of Type Strains, Phase IV (KMG-IV): sequencing the most valuable type-strain genomes for metagenomic binning, comparative biology and taxonomic classification.</title>
        <authorList>
            <person name="Goeker M."/>
        </authorList>
    </citation>
    <scope>NUCLEOTIDE SEQUENCE [LARGE SCALE GENOMIC DNA]</scope>
    <source>
        <strain evidence="1 2">DSM 102969</strain>
    </source>
</reference>
<name>A0A4R6R7P1_9HYPH</name>
<gene>
    <name evidence="1" type="ORF">EDD54_4254</name>
</gene>
<evidence type="ECO:0000313" key="2">
    <source>
        <dbReference type="Proteomes" id="UP000294547"/>
    </source>
</evidence>
<accession>A0A4R6R7P1</accession>
<sequence length="102" mass="10784">MIRVAADTLPHELLALIAKVEAGDVVLLERNGVVIARIEPPAAMAIPSGDTVADTSTPAEPIEPAVVDAAAESPLARELRELRKGVTLGGLDWKALRDEGRR</sequence>
<dbReference type="AlphaFoldDB" id="A0A4R6R7P1"/>
<dbReference type="Proteomes" id="UP000294547">
    <property type="component" value="Unassembled WGS sequence"/>
</dbReference>
<dbReference type="RefSeq" id="WP_126540574.1">
    <property type="nucleotide sequence ID" value="NZ_BSPM01000002.1"/>
</dbReference>
<organism evidence="1 2">
    <name type="scientific">Oharaeibacter diazotrophicus</name>
    <dbReference type="NCBI Taxonomy" id="1920512"/>
    <lineage>
        <taxon>Bacteria</taxon>
        <taxon>Pseudomonadati</taxon>
        <taxon>Pseudomonadota</taxon>
        <taxon>Alphaproteobacteria</taxon>
        <taxon>Hyphomicrobiales</taxon>
        <taxon>Pleomorphomonadaceae</taxon>
        <taxon>Oharaeibacter</taxon>
    </lineage>
</organism>
<evidence type="ECO:0000313" key="1">
    <source>
        <dbReference type="EMBL" id="TDP81993.1"/>
    </source>
</evidence>
<keyword evidence="2" id="KW-1185">Reference proteome</keyword>
<dbReference type="EMBL" id="SNXY01000011">
    <property type="protein sequence ID" value="TDP81993.1"/>
    <property type="molecule type" value="Genomic_DNA"/>
</dbReference>